<proteinExistence type="inferred from homology"/>
<dbReference type="HAMAP" id="MF_00184">
    <property type="entry name" value="Thr_tRNA_synth"/>
    <property type="match status" value="1"/>
</dbReference>
<dbReference type="Gene3D" id="3.30.930.10">
    <property type="entry name" value="Bira Bifunctional Protein, Domain 2"/>
    <property type="match status" value="1"/>
</dbReference>
<dbReference type="Pfam" id="PF00587">
    <property type="entry name" value="tRNA-synt_2b"/>
    <property type="match status" value="1"/>
</dbReference>
<evidence type="ECO:0000256" key="12">
    <source>
        <dbReference type="ARBA" id="ARBA00049515"/>
    </source>
</evidence>
<dbReference type="InterPro" id="IPR018163">
    <property type="entry name" value="Thr/Ala-tRNA-synth_IIc_edit"/>
</dbReference>
<dbReference type="GO" id="GO:0006435">
    <property type="term" value="P:threonyl-tRNA aminoacylation"/>
    <property type="evidence" value="ECO:0007669"/>
    <property type="project" value="UniProtKB-UniRule"/>
</dbReference>
<keyword evidence="8 13" id="KW-0067">ATP-binding</keyword>
<dbReference type="CDD" id="cd01667">
    <property type="entry name" value="TGS_ThrRS"/>
    <property type="match status" value="1"/>
</dbReference>
<evidence type="ECO:0000256" key="11">
    <source>
        <dbReference type="ARBA" id="ARBA00023146"/>
    </source>
</evidence>
<dbReference type="Gene3D" id="3.30.54.20">
    <property type="match status" value="1"/>
</dbReference>
<dbReference type="Proteomes" id="UP001238973">
    <property type="component" value="Unassembled WGS sequence"/>
</dbReference>
<keyword evidence="11 13" id="KW-0030">Aminoacyl-tRNA synthetase</keyword>
<evidence type="ECO:0000256" key="10">
    <source>
        <dbReference type="ARBA" id="ARBA00022917"/>
    </source>
</evidence>
<dbReference type="FunFam" id="3.40.50.800:FF:000001">
    <property type="entry name" value="Threonine--tRNA ligase"/>
    <property type="match status" value="1"/>
</dbReference>
<organism evidence="16 17">
    <name type="scientific">Peribacillus frigoritolerans</name>
    <dbReference type="NCBI Taxonomy" id="450367"/>
    <lineage>
        <taxon>Bacteria</taxon>
        <taxon>Bacillati</taxon>
        <taxon>Bacillota</taxon>
        <taxon>Bacilli</taxon>
        <taxon>Bacillales</taxon>
        <taxon>Bacillaceae</taxon>
        <taxon>Peribacillus</taxon>
    </lineage>
</organism>
<feature type="domain" description="Aminoacyl-transfer RNA synthetases class-II family profile" evidence="14">
    <location>
        <begin position="245"/>
        <end position="542"/>
    </location>
</feature>
<dbReference type="InterPro" id="IPR004154">
    <property type="entry name" value="Anticodon-bd"/>
</dbReference>
<dbReference type="EMBL" id="JAUCFI010000003">
    <property type="protein sequence ID" value="MDM5285725.1"/>
    <property type="molecule type" value="Genomic_DNA"/>
</dbReference>
<dbReference type="Gene3D" id="3.30.980.10">
    <property type="entry name" value="Threonyl-trna Synthetase, Chain A, domain 2"/>
    <property type="match status" value="1"/>
</dbReference>
<dbReference type="FunFam" id="3.30.980.10:FF:000005">
    <property type="entry name" value="Threonyl-tRNA synthetase, mitochondrial"/>
    <property type="match status" value="1"/>
</dbReference>
<dbReference type="PRINTS" id="PR01047">
    <property type="entry name" value="TRNASYNTHTHR"/>
</dbReference>
<dbReference type="SUPFAM" id="SSF81271">
    <property type="entry name" value="TGS-like"/>
    <property type="match status" value="1"/>
</dbReference>
<dbReference type="CDD" id="cd00771">
    <property type="entry name" value="ThrRS_core"/>
    <property type="match status" value="1"/>
</dbReference>
<comment type="caution">
    <text evidence="13">Lacks conserved residue(s) required for the propagation of feature annotation.</text>
</comment>
<dbReference type="GO" id="GO:0140096">
    <property type="term" value="F:catalytic activity, acting on a protein"/>
    <property type="evidence" value="ECO:0007669"/>
    <property type="project" value="UniProtKB-ARBA"/>
</dbReference>
<comment type="subcellular location">
    <subcellularLocation>
        <location evidence="13">Cytoplasm</location>
    </subcellularLocation>
</comment>
<comment type="subunit">
    <text evidence="13">Homodimer.</text>
</comment>
<dbReference type="SUPFAM" id="SSF52954">
    <property type="entry name" value="Class II aaRS ABD-related"/>
    <property type="match status" value="1"/>
</dbReference>
<gene>
    <name evidence="13 16" type="primary">thrS</name>
    <name evidence="16" type="ORF">QUF85_20825</name>
</gene>
<dbReference type="GO" id="GO:0004829">
    <property type="term" value="F:threonine-tRNA ligase activity"/>
    <property type="evidence" value="ECO:0007669"/>
    <property type="project" value="UniProtKB-UniRule"/>
</dbReference>
<dbReference type="PROSITE" id="PS51880">
    <property type="entry name" value="TGS"/>
    <property type="match status" value="1"/>
</dbReference>
<evidence type="ECO:0000256" key="4">
    <source>
        <dbReference type="ARBA" id="ARBA00022598"/>
    </source>
</evidence>
<comment type="similarity">
    <text evidence="1 13">Belongs to the class-II aminoacyl-tRNA synthetase family.</text>
</comment>
<dbReference type="InterPro" id="IPR002320">
    <property type="entry name" value="Thr-tRNA-ligase_IIa"/>
</dbReference>
<dbReference type="FunFam" id="3.30.54.20:FF:000002">
    <property type="entry name" value="Threonine--tRNA ligase"/>
    <property type="match status" value="1"/>
</dbReference>
<keyword evidence="4 13" id="KW-0436">Ligase</keyword>
<dbReference type="GO" id="GO:0046872">
    <property type="term" value="F:metal ion binding"/>
    <property type="evidence" value="ECO:0007669"/>
    <property type="project" value="UniProtKB-KW"/>
</dbReference>
<keyword evidence="3 13" id="KW-0820">tRNA-binding</keyword>
<dbReference type="PROSITE" id="PS50862">
    <property type="entry name" value="AA_TRNA_LIGASE_II"/>
    <property type="match status" value="1"/>
</dbReference>
<reference evidence="16" key="1">
    <citation type="submission" date="2023-06" db="EMBL/GenBank/DDBJ databases">
        <title>Comparative genomics of Bacillaceae isolates and their secondary metabolite potential.</title>
        <authorList>
            <person name="Song L."/>
            <person name="Nielsen L.J."/>
            <person name="Mohite O."/>
            <person name="Xu X."/>
            <person name="Weber T."/>
            <person name="Kovacs A.T."/>
        </authorList>
    </citation>
    <scope>NUCLEOTIDE SEQUENCE</scope>
    <source>
        <strain evidence="16">G1S1</strain>
    </source>
</reference>
<evidence type="ECO:0000256" key="2">
    <source>
        <dbReference type="ARBA" id="ARBA00022490"/>
    </source>
</evidence>
<dbReference type="GO" id="GO:0005737">
    <property type="term" value="C:cytoplasm"/>
    <property type="evidence" value="ECO:0007669"/>
    <property type="project" value="UniProtKB-SubCell"/>
</dbReference>
<dbReference type="SUPFAM" id="SSF55681">
    <property type="entry name" value="Class II aaRS and biotin synthetases"/>
    <property type="match status" value="1"/>
</dbReference>
<dbReference type="Gene3D" id="3.10.20.30">
    <property type="match status" value="1"/>
</dbReference>
<evidence type="ECO:0000256" key="5">
    <source>
        <dbReference type="ARBA" id="ARBA00022723"/>
    </source>
</evidence>
<evidence type="ECO:0000313" key="17">
    <source>
        <dbReference type="Proteomes" id="UP001238973"/>
    </source>
</evidence>
<evidence type="ECO:0000256" key="7">
    <source>
        <dbReference type="ARBA" id="ARBA00022833"/>
    </source>
</evidence>
<comment type="catalytic activity">
    <reaction evidence="12 13">
        <text>tRNA(Thr) + L-threonine + ATP = L-threonyl-tRNA(Thr) + AMP + diphosphate + H(+)</text>
        <dbReference type="Rhea" id="RHEA:24624"/>
        <dbReference type="Rhea" id="RHEA-COMP:9670"/>
        <dbReference type="Rhea" id="RHEA-COMP:9704"/>
        <dbReference type="ChEBI" id="CHEBI:15378"/>
        <dbReference type="ChEBI" id="CHEBI:30616"/>
        <dbReference type="ChEBI" id="CHEBI:33019"/>
        <dbReference type="ChEBI" id="CHEBI:57926"/>
        <dbReference type="ChEBI" id="CHEBI:78442"/>
        <dbReference type="ChEBI" id="CHEBI:78534"/>
        <dbReference type="ChEBI" id="CHEBI:456215"/>
        <dbReference type="EC" id="6.1.1.3"/>
    </reaction>
</comment>
<dbReference type="InterPro" id="IPR012675">
    <property type="entry name" value="Beta-grasp_dom_sf"/>
</dbReference>
<dbReference type="FunFam" id="3.10.20.30:FF:000005">
    <property type="entry name" value="Threonine--tRNA ligase"/>
    <property type="match status" value="1"/>
</dbReference>
<evidence type="ECO:0000313" key="16">
    <source>
        <dbReference type="EMBL" id="MDM5285725.1"/>
    </source>
</evidence>
<dbReference type="Pfam" id="PF03129">
    <property type="entry name" value="HGTP_anticodon"/>
    <property type="match status" value="1"/>
</dbReference>
<evidence type="ECO:0000256" key="9">
    <source>
        <dbReference type="ARBA" id="ARBA00022884"/>
    </source>
</evidence>
<dbReference type="FunFam" id="3.30.930.10:FF:000002">
    <property type="entry name" value="Threonine--tRNA ligase"/>
    <property type="match status" value="1"/>
</dbReference>
<dbReference type="InterPro" id="IPR006195">
    <property type="entry name" value="aa-tRNA-synth_II"/>
</dbReference>
<dbReference type="InterPro" id="IPR012947">
    <property type="entry name" value="tRNA_SAD"/>
</dbReference>
<dbReference type="SUPFAM" id="SSF55186">
    <property type="entry name" value="ThrRS/AlaRS common domain"/>
    <property type="match status" value="1"/>
</dbReference>
<evidence type="ECO:0000256" key="3">
    <source>
        <dbReference type="ARBA" id="ARBA00022555"/>
    </source>
</evidence>
<dbReference type="InterPro" id="IPR047246">
    <property type="entry name" value="ThrRS_anticodon"/>
</dbReference>
<evidence type="ECO:0000259" key="14">
    <source>
        <dbReference type="PROSITE" id="PS50862"/>
    </source>
</evidence>
<keyword evidence="5 13" id="KW-0479">Metal-binding</keyword>
<dbReference type="RefSeq" id="WP_048681177.1">
    <property type="nucleotide sequence ID" value="NZ_CP084539.1"/>
</dbReference>
<keyword evidence="7 13" id="KW-0862">Zinc</keyword>
<dbReference type="NCBIfam" id="TIGR00418">
    <property type="entry name" value="thrS"/>
    <property type="match status" value="1"/>
</dbReference>
<keyword evidence="10 13" id="KW-0648">Protein biosynthesis</keyword>
<dbReference type="AlphaFoldDB" id="A0AAJ1QQ28"/>
<feature type="domain" description="TGS" evidence="15">
    <location>
        <begin position="1"/>
        <end position="64"/>
    </location>
</feature>
<feature type="binding site" evidence="13">
    <location>
        <position position="389"/>
    </location>
    <ligand>
        <name>Zn(2+)</name>
        <dbReference type="ChEBI" id="CHEBI:29105"/>
        <note>catalytic</note>
    </ligand>
</feature>
<dbReference type="GO" id="GO:0000049">
    <property type="term" value="F:tRNA binding"/>
    <property type="evidence" value="ECO:0007669"/>
    <property type="project" value="UniProtKB-KW"/>
</dbReference>
<comment type="cofactor">
    <cofactor evidence="13">
        <name>Zn(2+)</name>
        <dbReference type="ChEBI" id="CHEBI:29105"/>
    </cofactor>
    <text evidence="13">Binds 1 zinc ion per subunit.</text>
</comment>
<dbReference type="InterPro" id="IPR002314">
    <property type="entry name" value="aa-tRNA-synt_IIb"/>
</dbReference>
<comment type="caution">
    <text evidence="16">The sequence shown here is derived from an EMBL/GenBank/DDBJ whole genome shotgun (WGS) entry which is preliminary data.</text>
</comment>
<feature type="binding site" evidence="13">
    <location>
        <position position="519"/>
    </location>
    <ligand>
        <name>Zn(2+)</name>
        <dbReference type="ChEBI" id="CHEBI:29105"/>
        <note>catalytic</note>
    </ligand>
</feature>
<dbReference type="PANTHER" id="PTHR11451:SF56">
    <property type="entry name" value="THREONINE--TRNA LIGASE 1"/>
    <property type="match status" value="1"/>
</dbReference>
<dbReference type="Gene3D" id="3.40.50.800">
    <property type="entry name" value="Anticodon-binding domain"/>
    <property type="match status" value="1"/>
</dbReference>
<evidence type="ECO:0000256" key="13">
    <source>
        <dbReference type="HAMAP-Rule" id="MF_00184"/>
    </source>
</evidence>
<evidence type="ECO:0000256" key="8">
    <source>
        <dbReference type="ARBA" id="ARBA00022840"/>
    </source>
</evidence>
<evidence type="ECO:0000256" key="6">
    <source>
        <dbReference type="ARBA" id="ARBA00022741"/>
    </source>
</evidence>
<dbReference type="Pfam" id="PF02824">
    <property type="entry name" value="TGS"/>
    <property type="match status" value="1"/>
</dbReference>
<dbReference type="Pfam" id="PF07973">
    <property type="entry name" value="tRNA_SAD"/>
    <property type="match status" value="1"/>
</dbReference>
<evidence type="ECO:0000256" key="1">
    <source>
        <dbReference type="ARBA" id="ARBA00008226"/>
    </source>
</evidence>
<keyword evidence="2 13" id="KW-0963">Cytoplasm</keyword>
<dbReference type="SMART" id="SM00863">
    <property type="entry name" value="tRNA_SAD"/>
    <property type="match status" value="1"/>
</dbReference>
<evidence type="ECO:0000259" key="15">
    <source>
        <dbReference type="PROSITE" id="PS51880"/>
    </source>
</evidence>
<dbReference type="InterPro" id="IPR012676">
    <property type="entry name" value="TGS-like"/>
</dbReference>
<dbReference type="GO" id="GO:0016740">
    <property type="term" value="F:transferase activity"/>
    <property type="evidence" value="ECO:0007669"/>
    <property type="project" value="UniProtKB-ARBA"/>
</dbReference>
<dbReference type="GO" id="GO:0005524">
    <property type="term" value="F:ATP binding"/>
    <property type="evidence" value="ECO:0007669"/>
    <property type="project" value="UniProtKB-UniRule"/>
</dbReference>
<feature type="binding site" evidence="13">
    <location>
        <position position="338"/>
    </location>
    <ligand>
        <name>Zn(2+)</name>
        <dbReference type="ChEBI" id="CHEBI:29105"/>
        <note>catalytic</note>
    </ligand>
</feature>
<dbReference type="InterPro" id="IPR036621">
    <property type="entry name" value="Anticodon-bd_dom_sf"/>
</dbReference>
<dbReference type="InterPro" id="IPR004095">
    <property type="entry name" value="TGS"/>
</dbReference>
<keyword evidence="6 13" id="KW-0547">Nucleotide-binding</keyword>
<name>A0AAJ1QQ28_9BACI</name>
<sequence length="643" mass="73843">MSELLKISFPDGAVKEFAKGTTTEDIAASISPGLRKKSIAGKFNGELYDLKRPIEQDGTIEIVTQDAADALEVLRHSTAHLMAQAIKRLYKNAKFGVGPVIEGGFYYDMDLEESLTPEDLPLIEKEMKKIVNENLAISRIEVSRDEAISRFKEIGDEYKLELIDAIPADQQVTLYEQGEFFDLCRGIHVPSTGKIKEFKLLSIAGAYWRGDSKNKMLQRIYGTAFYKKEDLAEHLRLLEEAKERDHRKIGKELNLFMSSQKVGQGLPMWLPKGATIRRTIERYIVDKEERLGYDHVYTPVMGSVDLYKTSGHWDHYQDGMFPVMEMENEQLVLRPMNCPHHMMVYKNSIHSYRELPIRIAELGLMHRYEMSGALSGLQRVRGMTLNDAHIFVRPDQIKEEFKRVVNLVLEVYKDFDIKDYSFRLSYRDPQDTEKYFDDDDMWEKAQSMLKGAMDELGLDYFEAEGEAAFYGPKLDVQVRTALGKDETLSTVQLDFLLPERFDLNYVGEDGKQHRPVVIHRGVVSTMERFVAYLIEEYKGAFPTWLAPIQAQVIPVSPEVHLDYAKEVQEKLKAQGIRVDLDTRDEKIGYKIREAQMQKIPYMLVVGDNEAKEGSVNVRKYGEQKSETIAFEDFVSAIKAEVSR</sequence>
<accession>A0AAJ1QQ28</accession>
<keyword evidence="9 13" id="KW-0694">RNA-binding</keyword>
<dbReference type="InterPro" id="IPR045864">
    <property type="entry name" value="aa-tRNA-synth_II/BPL/LPL"/>
</dbReference>
<dbReference type="EC" id="6.1.1.3" evidence="13"/>
<dbReference type="PANTHER" id="PTHR11451">
    <property type="entry name" value="THREONINE-TRNA LIGASE"/>
    <property type="match status" value="1"/>
</dbReference>
<protein>
    <recommendedName>
        <fullName evidence="13">Threonine--tRNA ligase</fullName>
        <ecNumber evidence="13">6.1.1.3</ecNumber>
    </recommendedName>
    <alternativeName>
        <fullName evidence="13">Threonyl-tRNA synthetase</fullName>
        <shortName evidence="13">ThrRS</shortName>
    </alternativeName>
</protein>
<dbReference type="CDD" id="cd00860">
    <property type="entry name" value="ThrRS_anticodon"/>
    <property type="match status" value="1"/>
</dbReference>
<dbReference type="InterPro" id="IPR033728">
    <property type="entry name" value="ThrRS_core"/>
</dbReference>